<proteinExistence type="predicted"/>
<dbReference type="EMBL" id="JAEMHM010000008">
    <property type="protein sequence ID" value="MBJ6725257.1"/>
    <property type="molecule type" value="Genomic_DNA"/>
</dbReference>
<dbReference type="Proteomes" id="UP000636888">
    <property type="component" value="Unassembled WGS sequence"/>
</dbReference>
<evidence type="ECO:0000313" key="1">
    <source>
        <dbReference type="EMBL" id="MBJ6725257.1"/>
    </source>
</evidence>
<keyword evidence="2" id="KW-1185">Reference proteome</keyword>
<accession>A0A8J7LYQ4</accession>
<gene>
    <name evidence="1" type="ORF">JFN93_11100</name>
</gene>
<name>A0A8J7LYQ4_9BACT</name>
<comment type="caution">
    <text evidence="1">The sequence shown here is derived from an EMBL/GenBank/DDBJ whole genome shotgun (WGS) entry which is preliminary data.</text>
</comment>
<evidence type="ECO:0000313" key="2">
    <source>
        <dbReference type="Proteomes" id="UP000636888"/>
    </source>
</evidence>
<dbReference type="RefSeq" id="WP_199384146.1">
    <property type="nucleotide sequence ID" value="NZ_JAEMHM010000008.1"/>
</dbReference>
<protein>
    <submittedName>
        <fullName evidence="1">DUF2459 domain-containing protein</fullName>
    </submittedName>
</protein>
<dbReference type="Pfam" id="PF09601">
    <property type="entry name" value="DUF2459"/>
    <property type="match status" value="1"/>
</dbReference>
<dbReference type="AlphaFoldDB" id="A0A8J7LYQ4"/>
<dbReference type="InterPro" id="IPR011727">
    <property type="entry name" value="CHP02117"/>
</dbReference>
<reference evidence="1" key="1">
    <citation type="submission" date="2020-12" db="EMBL/GenBank/DDBJ databases">
        <title>Geomonas sp. Red875, isolated from river sediment.</title>
        <authorList>
            <person name="Xu Z."/>
            <person name="Zhang Z."/>
            <person name="Masuda Y."/>
            <person name="Itoh H."/>
            <person name="Senoo K."/>
        </authorList>
    </citation>
    <scope>NUCLEOTIDE SEQUENCE</scope>
    <source>
        <strain evidence="1">Red875</strain>
    </source>
</reference>
<organism evidence="1 2">
    <name type="scientific">Geomesophilobacter sediminis</name>
    <dbReference type="NCBI Taxonomy" id="2798584"/>
    <lineage>
        <taxon>Bacteria</taxon>
        <taxon>Pseudomonadati</taxon>
        <taxon>Thermodesulfobacteriota</taxon>
        <taxon>Desulfuromonadia</taxon>
        <taxon>Geobacterales</taxon>
        <taxon>Geobacteraceae</taxon>
        <taxon>Geomesophilobacter</taxon>
    </lineage>
</organism>
<sequence>MENPRPTEAPRGFPEGTLPEPWRALLVVVIAVMLAGCATDQGWRYLPPTRAQERSIFVVGHGWHTGVVLSKEDLGPELSFINDYLHEGRYYEFGWGEAEFYQAQKVTPSIFLKAVFWRNPSVMHVVSVPGRPEQFFTGADVVALTLSETGLRHLKENLRASFKFDRVGLPHALKKGLYGESRFFQAEGQYVITDTCNTWTAKMLDSGGVPMNTVFTVRAVSVMRQVKKAQREYPGMRPVGQAVPALQ</sequence>